<dbReference type="AlphaFoldDB" id="A0A060QB32"/>
<organism evidence="1 2">
    <name type="scientific">Asaia bogorensis</name>
    <dbReference type="NCBI Taxonomy" id="91915"/>
    <lineage>
        <taxon>Bacteria</taxon>
        <taxon>Pseudomonadati</taxon>
        <taxon>Pseudomonadota</taxon>
        <taxon>Alphaproteobacteria</taxon>
        <taxon>Acetobacterales</taxon>
        <taxon>Acetobacteraceae</taxon>
        <taxon>Asaia</taxon>
    </lineage>
</organism>
<evidence type="ECO:0000313" key="2">
    <source>
        <dbReference type="Proteomes" id="UP000027583"/>
    </source>
</evidence>
<proteinExistence type="predicted"/>
<accession>A0A060QB32</accession>
<reference evidence="1 2" key="1">
    <citation type="journal article" date="2014" name="Genome Biol. Evol.">
        <title>Acetic acid bacteria genomes reveal functional traits for adaptation to life in insect guts.</title>
        <authorList>
            <person name="Chouaia B."/>
            <person name="Gaiarsa S."/>
            <person name="Crotti E."/>
            <person name="Comandatore F."/>
            <person name="Degli Esposti M."/>
            <person name="Ricci I."/>
            <person name="Alma A."/>
            <person name="Favia G."/>
            <person name="Bandi C."/>
            <person name="Daffonchio D."/>
        </authorList>
    </citation>
    <scope>NUCLEOTIDE SEQUENCE [LARGE SCALE GENOMIC DNA]</scope>
    <source>
        <strain evidence="1 2">SF2.1</strain>
    </source>
</reference>
<protein>
    <submittedName>
        <fullName evidence="1">Uncharacterized protein</fullName>
    </submittedName>
</protein>
<name>A0A060QB32_9PROT</name>
<dbReference type="Proteomes" id="UP000027583">
    <property type="component" value="Unassembled WGS sequence"/>
</dbReference>
<gene>
    <name evidence="1" type="ORF">ASAP_0279</name>
</gene>
<reference evidence="1 2" key="2">
    <citation type="journal article" date="2014" name="PLoS ONE">
        <title>Evolution of mitochondria reconstructed from the energy metabolism of living bacteria.</title>
        <authorList>
            <person name="Degli Esposti M."/>
            <person name="Chouaia B."/>
            <person name="Comandatore F."/>
            <person name="Crotti E."/>
            <person name="Sassera D."/>
            <person name="Lievens P.M."/>
            <person name="Daffonchio D."/>
            <person name="Bandi C."/>
        </authorList>
    </citation>
    <scope>NUCLEOTIDE SEQUENCE [LARGE SCALE GENOMIC DNA]</scope>
    <source>
        <strain evidence="1 2">SF2.1</strain>
    </source>
</reference>
<comment type="caution">
    <text evidence="1">The sequence shown here is derived from an EMBL/GenBank/DDBJ whole genome shotgun (WGS) entry which is preliminary data.</text>
</comment>
<dbReference type="EMBL" id="CBLX010000003">
    <property type="protein sequence ID" value="CDG38324.1"/>
    <property type="molecule type" value="Genomic_DNA"/>
</dbReference>
<sequence>MNMSQPRVRKLQAFTSDPFPSAGCDIKHPADGVILFSR</sequence>
<evidence type="ECO:0000313" key="1">
    <source>
        <dbReference type="EMBL" id="CDG38324.1"/>
    </source>
</evidence>